<dbReference type="EMBL" id="OU896709">
    <property type="protein sequence ID" value="CAH1160210.1"/>
    <property type="molecule type" value="Genomic_DNA"/>
</dbReference>
<dbReference type="OrthoDB" id="410267at2759"/>
<dbReference type="GO" id="GO:0008028">
    <property type="term" value="F:monocarboxylic acid transmembrane transporter activity"/>
    <property type="evidence" value="ECO:0007669"/>
    <property type="project" value="TreeGrafter"/>
</dbReference>
<feature type="transmembrane region" description="Helical" evidence="2">
    <location>
        <begin position="609"/>
        <end position="626"/>
    </location>
</feature>
<dbReference type="PANTHER" id="PTHR11360">
    <property type="entry name" value="MONOCARBOXYLATE TRANSPORTER"/>
    <property type="match status" value="1"/>
</dbReference>
<reference evidence="3" key="2">
    <citation type="submission" date="2022-10" db="EMBL/GenBank/DDBJ databases">
        <authorList>
            <consortium name="ENA_rothamsted_submissions"/>
            <consortium name="culmorum"/>
            <person name="King R."/>
        </authorList>
    </citation>
    <scope>NUCLEOTIDE SEQUENCE</scope>
</reference>
<feature type="transmembrane region" description="Helical" evidence="2">
    <location>
        <begin position="524"/>
        <end position="542"/>
    </location>
</feature>
<evidence type="ECO:0000256" key="1">
    <source>
        <dbReference type="SAM" id="MobiDB-lite"/>
    </source>
</evidence>
<keyword evidence="2" id="KW-0472">Membrane</keyword>
<dbReference type="PANTHER" id="PTHR11360:SF284">
    <property type="entry name" value="EG:103B4.3 PROTEIN-RELATED"/>
    <property type="match status" value="1"/>
</dbReference>
<dbReference type="InterPro" id="IPR050327">
    <property type="entry name" value="Proton-linked_MCT"/>
</dbReference>
<accession>A0A9P0DKW4</accession>
<feature type="transmembrane region" description="Helical" evidence="2">
    <location>
        <begin position="554"/>
        <end position="575"/>
    </location>
</feature>
<protein>
    <submittedName>
        <fullName evidence="3">Uncharacterized protein</fullName>
    </submittedName>
</protein>
<dbReference type="Proteomes" id="UP001153737">
    <property type="component" value="Chromosome 3"/>
</dbReference>
<feature type="compositionally biased region" description="Acidic residues" evidence="1">
    <location>
        <begin position="264"/>
        <end position="286"/>
    </location>
</feature>
<keyword evidence="2" id="KW-1133">Transmembrane helix</keyword>
<dbReference type="InterPro" id="IPR036259">
    <property type="entry name" value="MFS_trans_sf"/>
</dbReference>
<dbReference type="AlphaFoldDB" id="A0A9P0DKW4"/>
<reference evidence="3" key="1">
    <citation type="submission" date="2022-01" db="EMBL/GenBank/DDBJ databases">
        <authorList>
            <person name="King R."/>
        </authorList>
    </citation>
    <scope>NUCLEOTIDE SEQUENCE</scope>
</reference>
<evidence type="ECO:0000313" key="4">
    <source>
        <dbReference type="Proteomes" id="UP001153737"/>
    </source>
</evidence>
<feature type="transmembrane region" description="Helical" evidence="2">
    <location>
        <begin position="581"/>
        <end position="600"/>
    </location>
</feature>
<feature type="transmembrane region" description="Helical" evidence="2">
    <location>
        <begin position="105"/>
        <end position="124"/>
    </location>
</feature>
<keyword evidence="4" id="KW-1185">Reference proteome</keyword>
<evidence type="ECO:0000256" key="2">
    <source>
        <dbReference type="SAM" id="Phobius"/>
    </source>
</evidence>
<feature type="transmembrane region" description="Helical" evidence="2">
    <location>
        <begin position="670"/>
        <end position="692"/>
    </location>
</feature>
<feature type="transmembrane region" description="Helical" evidence="2">
    <location>
        <begin position="37"/>
        <end position="58"/>
    </location>
</feature>
<sequence length="708" mass="81268">MHRSLTLSEIVSSTLSSNKNDIVVDNEFSRDKFFTNIGIGLIEFFFSSLLLCYGIIFAENVGIGTYNVKGGLWTTILYISTYQIIAPWSKRLVGEWYEVHENRNIIFRCIVFILTCLLILGVMFSGFPVFYGICGGLTHSMVSTQLTFIAMRKFKMDERKIERNLQPAKAISLLILPHVMLVLVDNYTIAQSFLIYAAFLLNIIPASWIIRYNQDSDDLVDYPDMSRYQTLSVLTRQMAEMKEFSKSPQSPLFQTSTSDSSSVEAEEEAIVNENDIPENDTPENDAETPRFIIGADVDDKGDAELNDDGEHLTTIKQLTHQTVDFYYSNMGVNILPGIPEEPEIETEKDSDSSKRNTIDPKRLSRISAALEELNQKDNTEKEVVEKPLLVTTIIVETPVVEVTRKIEELATDLKELNHDRDGGNTTAEEGIIVTDVLVKMPPTDIVENIKSIEYIHDTNSNNRRKPFRDLRDYSKFNCCKCSPYNIYIWKHRFRSTRYFLTHLFQPLYYSLTDLHFYPTLVSKVAILLNSTIFFTLAPHLFLKKNSDYKKEATAFLLSYMAFSWCIFLVFLPLVVTFSKVRMRYTFSIGLLVNAFSMLLLSKRKMSNDLITWFCLLFGFGFGMINFSQNLVYKSFLDQRKPEASQAALDIFSGFAVILAYYFISISELDIVRIFPIVSFYAYVIMAGFWTILSWSKICIKKMKKNILV</sequence>
<feature type="region of interest" description="Disordered" evidence="1">
    <location>
        <begin position="245"/>
        <end position="287"/>
    </location>
</feature>
<keyword evidence="2" id="KW-0812">Transmembrane</keyword>
<feature type="transmembrane region" description="Helical" evidence="2">
    <location>
        <begin position="193"/>
        <end position="210"/>
    </location>
</feature>
<organism evidence="3 4">
    <name type="scientific">Phaedon cochleariae</name>
    <name type="common">Mustard beetle</name>
    <dbReference type="NCBI Taxonomy" id="80249"/>
    <lineage>
        <taxon>Eukaryota</taxon>
        <taxon>Metazoa</taxon>
        <taxon>Ecdysozoa</taxon>
        <taxon>Arthropoda</taxon>
        <taxon>Hexapoda</taxon>
        <taxon>Insecta</taxon>
        <taxon>Pterygota</taxon>
        <taxon>Neoptera</taxon>
        <taxon>Endopterygota</taxon>
        <taxon>Coleoptera</taxon>
        <taxon>Polyphaga</taxon>
        <taxon>Cucujiformia</taxon>
        <taxon>Chrysomeloidea</taxon>
        <taxon>Chrysomelidae</taxon>
        <taxon>Chrysomelinae</taxon>
        <taxon>Chrysomelini</taxon>
        <taxon>Phaedon</taxon>
    </lineage>
</organism>
<proteinExistence type="predicted"/>
<feature type="transmembrane region" description="Helical" evidence="2">
    <location>
        <begin position="646"/>
        <end position="663"/>
    </location>
</feature>
<gene>
    <name evidence="3" type="ORF">PHAECO_LOCUS7511</name>
</gene>
<evidence type="ECO:0000313" key="3">
    <source>
        <dbReference type="EMBL" id="CAH1160210.1"/>
    </source>
</evidence>
<name>A0A9P0DKW4_PHACE</name>
<dbReference type="SUPFAM" id="SSF103473">
    <property type="entry name" value="MFS general substrate transporter"/>
    <property type="match status" value="1"/>
</dbReference>
<feature type="transmembrane region" description="Helical" evidence="2">
    <location>
        <begin position="70"/>
        <end position="93"/>
    </location>
</feature>